<accession>A0A3S5AK54</accession>
<feature type="region of interest" description="Disordered" evidence="1">
    <location>
        <begin position="147"/>
        <end position="169"/>
    </location>
</feature>
<sequence>MINSPLRIRVNAVQLDTIGTSPTRGSSKSTEAGVKLSRRLQRDFASNCHNGYNGTKHRQVRGCLYEMVFLVHSSRGPGHGLRRQLPILARRACSDRTPPEAWAMPTRARQNIPPPHSHQKPPLPQRLNMTLAGSGWQYQDADMWYREGEREREKERGEREVMTAETGTR</sequence>
<dbReference type="AlphaFoldDB" id="A0A3S5AK54"/>
<reference evidence="2" key="1">
    <citation type="submission" date="2018-11" db="EMBL/GenBank/DDBJ databases">
        <authorList>
            <consortium name="Pathogen Informatics"/>
        </authorList>
    </citation>
    <scope>NUCLEOTIDE SEQUENCE</scope>
</reference>
<proteinExistence type="predicted"/>
<gene>
    <name evidence="2" type="ORF">PXEA_LOCUS19248</name>
</gene>
<comment type="caution">
    <text evidence="2">The sequence shown here is derived from an EMBL/GenBank/DDBJ whole genome shotgun (WGS) entry which is preliminary data.</text>
</comment>
<protein>
    <submittedName>
        <fullName evidence="2">Uncharacterized protein</fullName>
    </submittedName>
</protein>
<keyword evidence="3" id="KW-1185">Reference proteome</keyword>
<evidence type="ECO:0000313" key="2">
    <source>
        <dbReference type="EMBL" id="VEL25808.1"/>
    </source>
</evidence>
<organism evidence="2 3">
    <name type="scientific">Protopolystoma xenopodis</name>
    <dbReference type="NCBI Taxonomy" id="117903"/>
    <lineage>
        <taxon>Eukaryota</taxon>
        <taxon>Metazoa</taxon>
        <taxon>Spiralia</taxon>
        <taxon>Lophotrochozoa</taxon>
        <taxon>Platyhelminthes</taxon>
        <taxon>Monogenea</taxon>
        <taxon>Polyopisthocotylea</taxon>
        <taxon>Polystomatidea</taxon>
        <taxon>Polystomatidae</taxon>
        <taxon>Protopolystoma</taxon>
    </lineage>
</organism>
<dbReference type="EMBL" id="CAAALY010076368">
    <property type="protein sequence ID" value="VEL25808.1"/>
    <property type="molecule type" value="Genomic_DNA"/>
</dbReference>
<name>A0A3S5AK54_9PLAT</name>
<evidence type="ECO:0000313" key="3">
    <source>
        <dbReference type="Proteomes" id="UP000784294"/>
    </source>
</evidence>
<dbReference type="Proteomes" id="UP000784294">
    <property type="component" value="Unassembled WGS sequence"/>
</dbReference>
<evidence type="ECO:0000256" key="1">
    <source>
        <dbReference type="SAM" id="MobiDB-lite"/>
    </source>
</evidence>